<evidence type="ECO:0000313" key="1">
    <source>
        <dbReference type="EMBL" id="JAD30137.1"/>
    </source>
</evidence>
<reference evidence="1" key="1">
    <citation type="submission" date="2014-09" db="EMBL/GenBank/DDBJ databases">
        <authorList>
            <person name="Magalhaes I.L.F."/>
            <person name="Oliveira U."/>
            <person name="Santos F.R."/>
            <person name="Vidigal T.H.D.A."/>
            <person name="Brescovit A.D."/>
            <person name="Santos A.J."/>
        </authorList>
    </citation>
    <scope>NUCLEOTIDE SEQUENCE</scope>
    <source>
        <tissue evidence="1">Shoot tissue taken approximately 20 cm above the soil surface</tissue>
    </source>
</reference>
<accession>A0A0A8Z5N5</accession>
<protein>
    <submittedName>
        <fullName evidence="1">Uncharacterized protein</fullName>
    </submittedName>
</protein>
<dbReference type="AlphaFoldDB" id="A0A0A8Z5N5"/>
<proteinExistence type="predicted"/>
<organism evidence="1">
    <name type="scientific">Arundo donax</name>
    <name type="common">Giant reed</name>
    <name type="synonym">Donax arundinaceus</name>
    <dbReference type="NCBI Taxonomy" id="35708"/>
    <lineage>
        <taxon>Eukaryota</taxon>
        <taxon>Viridiplantae</taxon>
        <taxon>Streptophyta</taxon>
        <taxon>Embryophyta</taxon>
        <taxon>Tracheophyta</taxon>
        <taxon>Spermatophyta</taxon>
        <taxon>Magnoliopsida</taxon>
        <taxon>Liliopsida</taxon>
        <taxon>Poales</taxon>
        <taxon>Poaceae</taxon>
        <taxon>PACMAD clade</taxon>
        <taxon>Arundinoideae</taxon>
        <taxon>Arundineae</taxon>
        <taxon>Arundo</taxon>
    </lineage>
</organism>
<dbReference type="EMBL" id="GBRH01267758">
    <property type="protein sequence ID" value="JAD30137.1"/>
    <property type="molecule type" value="Transcribed_RNA"/>
</dbReference>
<reference evidence="1" key="2">
    <citation type="journal article" date="2015" name="Data Brief">
        <title>Shoot transcriptome of the giant reed, Arundo donax.</title>
        <authorList>
            <person name="Barrero R.A."/>
            <person name="Guerrero F.D."/>
            <person name="Moolhuijzen P."/>
            <person name="Goolsby J.A."/>
            <person name="Tidwell J."/>
            <person name="Bellgard S.E."/>
            <person name="Bellgard M.I."/>
        </authorList>
    </citation>
    <scope>NUCLEOTIDE SEQUENCE</scope>
    <source>
        <tissue evidence="1">Shoot tissue taken approximately 20 cm above the soil surface</tissue>
    </source>
</reference>
<sequence>MISSFRWDCSCDNMAMIISYWNQHLGLMLINVIFLDESTPIFVEHHLQIHADSSYFLDNITMI</sequence>
<name>A0A0A8Z5N5_ARUDO</name>